<feature type="compositionally biased region" description="Polar residues" evidence="15">
    <location>
        <begin position="388"/>
        <end position="409"/>
    </location>
</feature>
<evidence type="ECO:0000256" key="10">
    <source>
        <dbReference type="ARBA" id="ARBA00022989"/>
    </source>
</evidence>
<sequence length="1518" mass="172492">MYFFREFAKEKERAQKSGEFQKFREKQLLEESLHGYVDWINEADDLPDDEESEIEPRGSHITLSRTPHGSQSLADDLNDENQSVPEELSWFAKKRKQFKKSHKRFRRRCREFVKSHAFYWTVIVMVFLNSLCLAMEHYQQPDFLTLFLDRANKVFLGLFTVEMLLKIYCLGRAGYFGSLFNRFDCIVVLGSLLELAITELTGLPPVGISVFRCVRLLRIFKATKHWTSLSNLVASLLNSMRSIAGLLLLLALFMVIFSLLGMQTFGGKFNFDETSVPRSNFDSFWTAVLTVFQILTGEDWNAVMYDGIRAYGGIRNPGSAIAIAYFIVLVIVGNYILLNVFLAIAVDNLADAENLTRIEHEQERVRKEKKKRKELRKKRSLAVEESHSSLPEPNGNTIKVGNETSSENKLNGLALPDPDRMSGSRLSLRKSNLELQDSEKQSNPQIIPKRGDFVVDQTDPMPPDTSMFIFSSTNRFRVACFNFVTYSYTVNFILACILISSALLAAEDPVREHSARNEVLKYFDYFFTAVFTVEIFLKVVSYGFILHEGSFCRSSFNLLDMLVVAVSILAIVFSSSQFSVVKILRVLRVLRPLRAINRAKGLKHVVQCMFMAVKSIGNIMLVTILFQFLFAVIGVQLFKGTFYYCTDASKHTEEECQGQFIEESEDKITLIDREWHRNTFTFDNVPQGMLTLVVVMTFEGWPSILHNSIDSTSPGLGPVLNNRPLVGIYYVIYIVIIAFFMVNIFVGFVIVTFQQEGEEEFRGCELDKNQRKCIEFALNAKPIRLYKPTNRIQFHIWRVVTSRAFEYMIFAFIALNTIVLAMQHYKEPIIYTRVLDGFNIGFTAVFLLECILKLIAFRPKNYFLDRWNVFDFVVVVGSVIDITIAEMKSGGDTTFSLSFFRLFRALRLVKLLNQGAGIRQLLWTFIKSFQALPYVGLLILMTFFIFAVVGMQLFGKVELNDDTAITVHNNFQTFPQAILVLFRSATGENWQQIMMSCTSAKCDPRSDTTQSDCGSFFAYIYFVAFYMICSFLIINLFVAVIMDNFDYLTRDWSILGPHHLDEYVRVWAEYDPEAKGRVKHVDIVTMLKRIEPPLGFGEFCPQRDACRRLVGMNMPLNRDGTVDFSGTLFGLIRTALHIKRPEGKLTLDGANEQLRDIVMQVWPRTSEELLDKIVPKAEDDEGVTVGKFYATYLIQDYFRRFKARKPAKPTGARKMSTPSSPEDKAYALQAGLRSIQGLAPKIRKAMSGKIDEEEEIAGDVSSEKKLGHGEENADVHARPDAEKRLANGRRYSDSDASGEKRSPSRRQRAASFRLSAIFKRRSTGADFENKIVAAEIPMEEREQTEPVIEIPPPPPEEPTDDEEAASSDDETASEASVHEPEPSPPKQSGSQPDLKPSASLPEDKLVGDRPSQSPIQERRRSKSDTMIGLEDSEGSHTLSLSPDDPFIQAVQREISEAFDMSNIELNRVAENLLTELVYIDEEGGGIGDRMPSSASVYTPSLWQETYQNLPEDYTVTDV</sequence>
<evidence type="ECO:0000256" key="15">
    <source>
        <dbReference type="SAM" id="MobiDB-lite"/>
    </source>
</evidence>
<keyword evidence="12 16" id="KW-0472">Membrane</keyword>
<dbReference type="GO" id="GO:0008331">
    <property type="term" value="F:high voltage-gated calcium channel activity"/>
    <property type="evidence" value="ECO:0007669"/>
    <property type="project" value="TreeGrafter"/>
</dbReference>
<dbReference type="GO" id="GO:0046872">
    <property type="term" value="F:metal ion binding"/>
    <property type="evidence" value="ECO:0007669"/>
    <property type="project" value="UniProtKB-KW"/>
</dbReference>
<dbReference type="GO" id="GO:0098703">
    <property type="term" value="P:calcium ion import across plasma membrane"/>
    <property type="evidence" value="ECO:0007669"/>
    <property type="project" value="TreeGrafter"/>
</dbReference>
<comment type="similarity">
    <text evidence="14">Belongs to the calcium channel alpha-1 subunit (TC 1.A.1.11) family.</text>
</comment>
<evidence type="ECO:0000256" key="8">
    <source>
        <dbReference type="ARBA" id="ARBA00022837"/>
    </source>
</evidence>
<comment type="function">
    <text evidence="14">Voltage-sensitive calcium channels (VSCC) mediate the entry of calcium ions into excitable cells and are also involved in a variety of calcium-dependent processes, including muscle contraction, hormone or neurotransmitter release, gene expression, cell motility, cell division and cell death.</text>
</comment>
<keyword evidence="3 14" id="KW-0109">Calcium transport</keyword>
<dbReference type="OrthoDB" id="431720at2759"/>
<feature type="transmembrane region" description="Helical" evidence="16">
    <location>
        <begin position="728"/>
        <end position="753"/>
    </location>
</feature>
<dbReference type="EMBL" id="CACRXK020005054">
    <property type="protein sequence ID" value="CAB4004940.1"/>
    <property type="molecule type" value="Genomic_DNA"/>
</dbReference>
<comment type="caution">
    <text evidence="17">The sequence shown here is derived from an EMBL/GenBank/DDBJ whole genome shotgun (WGS) entry which is preliminary data.</text>
</comment>
<dbReference type="FunFam" id="1.20.120.350:FF:000006">
    <property type="entry name" value="Voltage-dependent L-type calcium channel subunit alpha"/>
    <property type="match status" value="1"/>
</dbReference>
<dbReference type="GO" id="GO:0005891">
    <property type="term" value="C:voltage-gated calcium channel complex"/>
    <property type="evidence" value="ECO:0007669"/>
    <property type="project" value="InterPro"/>
</dbReference>
<feature type="transmembrane region" description="Helical" evidence="16">
    <location>
        <begin position="483"/>
        <end position="504"/>
    </location>
</feature>
<feature type="transmembrane region" description="Helical" evidence="16">
    <location>
        <begin position="323"/>
        <end position="346"/>
    </location>
</feature>
<dbReference type="SUPFAM" id="SSF81324">
    <property type="entry name" value="Voltage-gated potassium channels"/>
    <property type="match status" value="3"/>
</dbReference>
<dbReference type="Proteomes" id="UP001152795">
    <property type="component" value="Unassembled WGS sequence"/>
</dbReference>
<evidence type="ECO:0000256" key="1">
    <source>
        <dbReference type="ARBA" id="ARBA00004141"/>
    </source>
</evidence>
<dbReference type="PANTHER" id="PTHR45628:SF1">
    <property type="entry name" value="VOLTAGE-DEPENDENT CALCIUM CHANNEL TYPE D SUBUNIT ALPHA-1"/>
    <property type="match status" value="1"/>
</dbReference>
<dbReference type="SMART" id="SM01062">
    <property type="entry name" value="Ca_chan_IQ"/>
    <property type="match status" value="1"/>
</dbReference>
<dbReference type="InterPro" id="IPR014873">
    <property type="entry name" value="VDCC_a1su_IQ"/>
</dbReference>
<name>A0A7D9E9M2_PARCT</name>
<dbReference type="InterPro" id="IPR027359">
    <property type="entry name" value="Volt_channel_dom_sf"/>
</dbReference>
<dbReference type="Pfam" id="PF00520">
    <property type="entry name" value="Ion_trans"/>
    <property type="match status" value="3"/>
</dbReference>
<evidence type="ECO:0000313" key="17">
    <source>
        <dbReference type="EMBL" id="CAB4004940.1"/>
    </source>
</evidence>
<dbReference type="PRINTS" id="PR01630">
    <property type="entry name" value="LVDCCALPHA1"/>
</dbReference>
<evidence type="ECO:0000256" key="7">
    <source>
        <dbReference type="ARBA" id="ARBA00022737"/>
    </source>
</evidence>
<keyword evidence="7" id="KW-0677">Repeat</keyword>
<feature type="transmembrane region" description="Helical" evidence="16">
    <location>
        <begin position="558"/>
        <end position="584"/>
    </location>
</feature>
<evidence type="ECO:0000256" key="11">
    <source>
        <dbReference type="ARBA" id="ARBA00023065"/>
    </source>
</evidence>
<evidence type="ECO:0000256" key="14">
    <source>
        <dbReference type="RuleBase" id="RU003808"/>
    </source>
</evidence>
<keyword evidence="2" id="KW-0813">Transport</keyword>
<keyword evidence="9 14" id="KW-0851">Voltage-gated channel</keyword>
<dbReference type="Pfam" id="PF16905">
    <property type="entry name" value="GPHH"/>
    <property type="match status" value="1"/>
</dbReference>
<dbReference type="PRINTS" id="PR00167">
    <property type="entry name" value="CACHANNEL"/>
</dbReference>
<dbReference type="Gene3D" id="1.20.120.350">
    <property type="entry name" value="Voltage-gated potassium channels. Chain C"/>
    <property type="match status" value="3"/>
</dbReference>
<dbReference type="PANTHER" id="PTHR45628">
    <property type="entry name" value="VOLTAGE-DEPENDENT CALCIUM CHANNEL TYPE A SUBUNIT ALPHA-1"/>
    <property type="match status" value="1"/>
</dbReference>
<evidence type="ECO:0000256" key="13">
    <source>
        <dbReference type="ARBA" id="ARBA00023303"/>
    </source>
</evidence>
<evidence type="ECO:0000256" key="16">
    <source>
        <dbReference type="SAM" id="Phobius"/>
    </source>
</evidence>
<comment type="subcellular location">
    <subcellularLocation>
        <location evidence="1 14">Membrane</location>
        <topology evidence="1 14">Multi-pass membrane protein</topology>
    </subcellularLocation>
</comment>
<evidence type="ECO:0000256" key="3">
    <source>
        <dbReference type="ARBA" id="ARBA00022568"/>
    </source>
</evidence>
<feature type="transmembrane region" description="Helical" evidence="16">
    <location>
        <begin position="117"/>
        <end position="135"/>
    </location>
</feature>
<feature type="region of interest" description="Disordered" evidence="15">
    <location>
        <begin position="362"/>
        <end position="423"/>
    </location>
</feature>
<feature type="transmembrane region" description="Helical" evidence="16">
    <location>
        <begin position="804"/>
        <end position="825"/>
    </location>
</feature>
<feature type="compositionally biased region" description="Acidic residues" evidence="15">
    <location>
        <begin position="1357"/>
        <end position="1372"/>
    </location>
</feature>
<feature type="compositionally biased region" description="Basic and acidic residues" evidence="15">
    <location>
        <begin position="1261"/>
        <end position="1302"/>
    </location>
</feature>
<reference evidence="17" key="1">
    <citation type="submission" date="2020-04" db="EMBL/GenBank/DDBJ databases">
        <authorList>
            <person name="Alioto T."/>
            <person name="Alioto T."/>
            <person name="Gomez Garrido J."/>
        </authorList>
    </citation>
    <scope>NUCLEOTIDE SEQUENCE</scope>
    <source>
        <strain evidence="17">A484AB</strain>
    </source>
</reference>
<feature type="transmembrane region" description="Helical" evidence="16">
    <location>
        <begin position="837"/>
        <end position="857"/>
    </location>
</feature>
<feature type="compositionally biased region" description="Basic residues" evidence="15">
    <location>
        <begin position="367"/>
        <end position="380"/>
    </location>
</feature>
<feature type="transmembrane region" description="Helical" evidence="16">
    <location>
        <begin position="869"/>
        <end position="887"/>
    </location>
</feature>
<evidence type="ECO:0000256" key="12">
    <source>
        <dbReference type="ARBA" id="ARBA00023136"/>
    </source>
</evidence>
<protein>
    <recommendedName>
        <fullName evidence="14">Voltage-dependent L-type calcium channel subunit alpha</fullName>
    </recommendedName>
</protein>
<evidence type="ECO:0000256" key="9">
    <source>
        <dbReference type="ARBA" id="ARBA00022882"/>
    </source>
</evidence>
<gene>
    <name evidence="17" type="ORF">PACLA_8A033606</name>
</gene>
<dbReference type="Gene3D" id="6.10.250.2180">
    <property type="match status" value="1"/>
</dbReference>
<keyword evidence="5 16" id="KW-0812">Transmembrane</keyword>
<feature type="region of interest" description="Disordered" evidence="15">
    <location>
        <begin position="1249"/>
        <end position="1443"/>
    </location>
</feature>
<dbReference type="InterPro" id="IPR005821">
    <property type="entry name" value="Ion_trans_dom"/>
</dbReference>
<feature type="transmembrane region" description="Helical" evidence="16">
    <location>
        <begin position="243"/>
        <end position="263"/>
    </location>
</feature>
<dbReference type="InterPro" id="IPR031649">
    <property type="entry name" value="GPHH_dom"/>
</dbReference>
<dbReference type="InterPro" id="IPR005446">
    <property type="entry name" value="VDCC_L_a1su"/>
</dbReference>
<dbReference type="Gene3D" id="1.10.287.70">
    <property type="match status" value="3"/>
</dbReference>
<dbReference type="InterPro" id="IPR050599">
    <property type="entry name" value="VDCC_alpha-1_subunit"/>
</dbReference>
<feature type="transmembrane region" description="Helical" evidence="16">
    <location>
        <begin position="525"/>
        <end position="546"/>
    </location>
</feature>
<keyword evidence="11" id="KW-0406">Ion transport</keyword>
<keyword evidence="6" id="KW-0479">Metal-binding</keyword>
<feature type="transmembrane region" description="Helical" evidence="16">
    <location>
        <begin position="619"/>
        <end position="638"/>
    </location>
</feature>
<dbReference type="Gene3D" id="6.10.250.2500">
    <property type="match status" value="1"/>
</dbReference>
<keyword evidence="13" id="KW-0407">Ion channel</keyword>
<dbReference type="FunFam" id="1.10.287.70:FF:000117">
    <property type="entry name" value="Voltage-gated Ca2+ channel, alpha subunit"/>
    <property type="match status" value="1"/>
</dbReference>
<evidence type="ECO:0000256" key="4">
    <source>
        <dbReference type="ARBA" id="ARBA00022673"/>
    </source>
</evidence>
<organism evidence="17 18">
    <name type="scientific">Paramuricea clavata</name>
    <name type="common">Red gorgonian</name>
    <name type="synonym">Violescent sea-whip</name>
    <dbReference type="NCBI Taxonomy" id="317549"/>
    <lineage>
        <taxon>Eukaryota</taxon>
        <taxon>Metazoa</taxon>
        <taxon>Cnidaria</taxon>
        <taxon>Anthozoa</taxon>
        <taxon>Octocorallia</taxon>
        <taxon>Malacalcyonacea</taxon>
        <taxon>Plexauridae</taxon>
        <taxon>Paramuricea</taxon>
    </lineage>
</organism>
<keyword evidence="18" id="KW-1185">Reference proteome</keyword>
<keyword evidence="8 14" id="KW-0106">Calcium</keyword>
<keyword evidence="4 14" id="KW-0107">Calcium channel</keyword>
<evidence type="ECO:0000256" key="6">
    <source>
        <dbReference type="ARBA" id="ARBA00022723"/>
    </source>
</evidence>
<feature type="region of interest" description="Disordered" evidence="15">
    <location>
        <begin position="45"/>
        <end position="78"/>
    </location>
</feature>
<dbReference type="Pfam" id="PF08763">
    <property type="entry name" value="Ca_chan_IQ"/>
    <property type="match status" value="1"/>
</dbReference>
<feature type="transmembrane region" description="Helical" evidence="16">
    <location>
        <begin position="932"/>
        <end position="954"/>
    </location>
</feature>
<evidence type="ECO:0000313" key="18">
    <source>
        <dbReference type="Proteomes" id="UP001152795"/>
    </source>
</evidence>
<dbReference type="FunFam" id="1.10.287.70:FF:000107">
    <property type="entry name" value="Voltage-dependent L-type calcium channel subunit alpha"/>
    <property type="match status" value="1"/>
</dbReference>
<dbReference type="FunFam" id="1.20.120.350:FF:000120">
    <property type="entry name" value="Voltage-dependent L-type calcium channel subunit alpha"/>
    <property type="match status" value="1"/>
</dbReference>
<evidence type="ECO:0000256" key="5">
    <source>
        <dbReference type="ARBA" id="ARBA00022692"/>
    </source>
</evidence>
<feature type="compositionally biased region" description="Polar residues" evidence="15">
    <location>
        <begin position="61"/>
        <end position="73"/>
    </location>
</feature>
<feature type="transmembrane region" description="Helical" evidence="16">
    <location>
        <begin position="1016"/>
        <end position="1041"/>
    </location>
</feature>
<evidence type="ECO:0000256" key="2">
    <source>
        <dbReference type="ARBA" id="ARBA00022448"/>
    </source>
</evidence>
<accession>A0A7D9E9M2</accession>
<dbReference type="InterPro" id="IPR002077">
    <property type="entry name" value="VDCCAlpha1"/>
</dbReference>
<keyword evidence="10 16" id="KW-1133">Transmembrane helix</keyword>
<dbReference type="FunFam" id="1.20.120.350:FF:000001">
    <property type="entry name" value="Voltage-dependent L-type calcium channel subunit alpha"/>
    <property type="match status" value="1"/>
</dbReference>
<feature type="transmembrane region" description="Helical" evidence="16">
    <location>
        <begin position="155"/>
        <end position="175"/>
    </location>
</feature>
<dbReference type="FunFam" id="1.10.287.70:FF:000009">
    <property type="entry name" value="Voltage-dependent L-type calcium channel subunit alpha"/>
    <property type="match status" value="1"/>
</dbReference>
<proteinExistence type="inferred from homology"/>